<feature type="transmembrane region" description="Helical" evidence="6">
    <location>
        <begin position="558"/>
        <end position="580"/>
    </location>
</feature>
<dbReference type="InterPro" id="IPR004814">
    <property type="entry name" value="Oligopep_transpt"/>
</dbReference>
<feature type="transmembrane region" description="Helical" evidence="6">
    <location>
        <begin position="318"/>
        <end position="335"/>
    </location>
</feature>
<feature type="transmembrane region" description="Helical" evidence="6">
    <location>
        <begin position="592"/>
        <end position="615"/>
    </location>
</feature>
<comment type="subcellular location">
    <subcellularLocation>
        <location evidence="1">Membrane</location>
        <topology evidence="1">Multi-pass membrane protein</topology>
    </subcellularLocation>
</comment>
<gene>
    <name evidence="7" type="ORF">JK636_18515</name>
</gene>
<keyword evidence="5 6" id="KW-0472">Membrane</keyword>
<reference evidence="7 8" key="1">
    <citation type="submission" date="2021-01" db="EMBL/GenBank/DDBJ databases">
        <title>Genome public.</title>
        <authorList>
            <person name="Liu C."/>
            <person name="Sun Q."/>
        </authorList>
    </citation>
    <scope>NUCLEOTIDE SEQUENCE [LARGE SCALE GENOMIC DNA]</scope>
    <source>
        <strain evidence="7 8">YIM B02515</strain>
    </source>
</reference>
<feature type="transmembrane region" description="Helical" evidence="6">
    <location>
        <begin position="239"/>
        <end position="259"/>
    </location>
</feature>
<feature type="transmembrane region" description="Helical" evidence="6">
    <location>
        <begin position="342"/>
        <end position="366"/>
    </location>
</feature>
<feature type="transmembrane region" description="Helical" evidence="6">
    <location>
        <begin position="34"/>
        <end position="52"/>
    </location>
</feature>
<name>A0ABS1TEA2_9CLOT</name>
<evidence type="ECO:0000256" key="2">
    <source>
        <dbReference type="ARBA" id="ARBA00022448"/>
    </source>
</evidence>
<feature type="transmembrane region" description="Helical" evidence="6">
    <location>
        <begin position="479"/>
        <end position="502"/>
    </location>
</feature>
<sequence length="636" mass="66346">MIMEKKGLSHTAYGGIKGEDYVPYVATKEALPELTVVSIIVGCLFAIIFGAANTYLGLKLGMTVAAGIPAAILATSVFRRATGNRILEANMIQSMASMGESLAGGLIFIIPAIILLKQQLTLFTIVVTALLGGLLGIIFVVPVRKYLIVEEHGRLVYPEAMAASEVLVSGTAGGEGLKTMIAGLLAGTIFKFFGGAFKLWNEEPSWAIKGKDFNSSFSLSASAALMGVGYIVGIEIASYMLAGALVSWFALVPLIKFIAPNLALSLSPVKYIGAGAVAAGGLISIIKAMPTIVKSFKSAVSGISAKGGQKRTDIDVPITWVIAGAIVVFILTWLMPNLRGNIIASILIVICSFFFAIVSSRLVGLIGTSNNPISGMTIASLLVIASVLKATNHIGDGGMFIAIIAGTLVCVSAAIAGGAAQSLKTTYIMGGTPKRLEIGMYAAVAASSAAIGGIILMLDKVYTIGSEAIGAPQANMMTMIVKGIFDSQIPWVLVIVGVTFAVMCELMKIPVLPFALGLYLPMGLSTGVFVGGALRWLLDRKYKKDETDLKAKTETGTLLASGLIAGEAITGIVIALLALFKWDGPVGFGTKILTTVTGSPWTSALIVLILCAWFYNKVVSNKSNTKVSTGKPNAKA</sequence>
<dbReference type="EMBL" id="JAESWC010000015">
    <property type="protein sequence ID" value="MBL4937708.1"/>
    <property type="molecule type" value="Genomic_DNA"/>
</dbReference>
<evidence type="ECO:0000256" key="4">
    <source>
        <dbReference type="ARBA" id="ARBA00022989"/>
    </source>
</evidence>
<dbReference type="PANTHER" id="PTHR31645">
    <property type="entry name" value="OLIGOPEPTIDE TRANSPORTER YGL114W-RELATED"/>
    <property type="match status" value="1"/>
</dbReference>
<evidence type="ECO:0000256" key="6">
    <source>
        <dbReference type="SAM" id="Phobius"/>
    </source>
</evidence>
<keyword evidence="3 6" id="KW-0812">Transmembrane</keyword>
<proteinExistence type="predicted"/>
<dbReference type="Proteomes" id="UP000632377">
    <property type="component" value="Unassembled WGS sequence"/>
</dbReference>
<comment type="caution">
    <text evidence="7">The sequence shown here is derived from an EMBL/GenBank/DDBJ whole genome shotgun (WGS) entry which is preliminary data.</text>
</comment>
<keyword evidence="2" id="KW-0813">Transport</keyword>
<accession>A0ABS1TEA2</accession>
<evidence type="ECO:0000313" key="7">
    <source>
        <dbReference type="EMBL" id="MBL4937708.1"/>
    </source>
</evidence>
<protein>
    <submittedName>
        <fullName evidence="7">Oligopeptide transporter, OPT family</fullName>
    </submittedName>
</protein>
<keyword evidence="4 6" id="KW-1133">Transmembrane helix</keyword>
<evidence type="ECO:0000256" key="1">
    <source>
        <dbReference type="ARBA" id="ARBA00004141"/>
    </source>
</evidence>
<dbReference type="InterPro" id="IPR004813">
    <property type="entry name" value="OPT"/>
</dbReference>
<feature type="transmembrane region" description="Helical" evidence="6">
    <location>
        <begin position="400"/>
        <end position="420"/>
    </location>
</feature>
<feature type="transmembrane region" description="Helical" evidence="6">
    <location>
        <begin position="99"/>
        <end position="116"/>
    </location>
</feature>
<dbReference type="PANTHER" id="PTHR31645:SF0">
    <property type="entry name" value="OLIGOPEPTIDE TRANSPORTER YGL114W-RELATED"/>
    <property type="match status" value="1"/>
</dbReference>
<dbReference type="Pfam" id="PF03169">
    <property type="entry name" value="OPT"/>
    <property type="match status" value="1"/>
</dbReference>
<feature type="transmembrane region" description="Helical" evidence="6">
    <location>
        <begin position="122"/>
        <end position="143"/>
    </location>
</feature>
<organism evidence="7 8">
    <name type="scientific">Clostridium rhizosphaerae</name>
    <dbReference type="NCBI Taxonomy" id="2803861"/>
    <lineage>
        <taxon>Bacteria</taxon>
        <taxon>Bacillati</taxon>
        <taxon>Bacillota</taxon>
        <taxon>Clostridia</taxon>
        <taxon>Eubacteriales</taxon>
        <taxon>Clostridiaceae</taxon>
        <taxon>Clostridium</taxon>
    </lineage>
</organism>
<evidence type="ECO:0000313" key="8">
    <source>
        <dbReference type="Proteomes" id="UP000632377"/>
    </source>
</evidence>
<feature type="transmembrane region" description="Helical" evidence="6">
    <location>
        <begin position="213"/>
        <end position="233"/>
    </location>
</feature>
<feature type="transmembrane region" description="Helical" evidence="6">
    <location>
        <begin position="514"/>
        <end position="538"/>
    </location>
</feature>
<feature type="transmembrane region" description="Helical" evidence="6">
    <location>
        <begin position="271"/>
        <end position="289"/>
    </location>
</feature>
<keyword evidence="8" id="KW-1185">Reference proteome</keyword>
<feature type="transmembrane region" description="Helical" evidence="6">
    <location>
        <begin position="440"/>
        <end position="458"/>
    </location>
</feature>
<dbReference type="InterPro" id="IPR045035">
    <property type="entry name" value="YSL-like"/>
</dbReference>
<evidence type="ECO:0000256" key="5">
    <source>
        <dbReference type="ARBA" id="ARBA00023136"/>
    </source>
</evidence>
<feature type="transmembrane region" description="Helical" evidence="6">
    <location>
        <begin position="58"/>
        <end position="78"/>
    </location>
</feature>
<evidence type="ECO:0000256" key="3">
    <source>
        <dbReference type="ARBA" id="ARBA00022692"/>
    </source>
</evidence>
<dbReference type="NCBIfam" id="TIGR00733">
    <property type="entry name" value="OPT family oligopeptide transporter"/>
    <property type="match status" value="1"/>
</dbReference>
<feature type="transmembrane region" description="Helical" evidence="6">
    <location>
        <begin position="372"/>
        <end position="388"/>
    </location>
</feature>